<evidence type="ECO:0000256" key="5">
    <source>
        <dbReference type="ARBA" id="ARBA00022989"/>
    </source>
</evidence>
<name>A0A8H5BJA8_9AGAR</name>
<evidence type="ECO:0000256" key="4">
    <source>
        <dbReference type="ARBA" id="ARBA00022692"/>
    </source>
</evidence>
<evidence type="ECO:0000256" key="8">
    <source>
        <dbReference type="RuleBase" id="RU362002"/>
    </source>
</evidence>
<dbReference type="AlphaFoldDB" id="A0A8H5BJA8"/>
<organism evidence="11 12">
    <name type="scientific">Psilocybe cf. subviscida</name>
    <dbReference type="NCBI Taxonomy" id="2480587"/>
    <lineage>
        <taxon>Eukaryota</taxon>
        <taxon>Fungi</taxon>
        <taxon>Dikarya</taxon>
        <taxon>Basidiomycota</taxon>
        <taxon>Agaricomycotina</taxon>
        <taxon>Agaricomycetes</taxon>
        <taxon>Agaricomycetidae</taxon>
        <taxon>Agaricales</taxon>
        <taxon>Agaricineae</taxon>
        <taxon>Strophariaceae</taxon>
        <taxon>Psilocybe</taxon>
    </lineage>
</organism>
<comment type="caution">
    <text evidence="11">The sequence shown here is derived from an EMBL/GenBank/DDBJ whole genome shotgun (WGS) entry which is preliminary data.</text>
</comment>
<feature type="transmembrane region" description="Helical" evidence="8">
    <location>
        <begin position="391"/>
        <end position="409"/>
    </location>
</feature>
<dbReference type="PANTHER" id="PTHR43029:SF10">
    <property type="entry name" value="AMMONIUM TRANSPORTER MEP2"/>
    <property type="match status" value="1"/>
</dbReference>
<dbReference type="InterPro" id="IPR001905">
    <property type="entry name" value="Ammonium_transpt"/>
</dbReference>
<feature type="transmembrane region" description="Helical" evidence="8">
    <location>
        <begin position="279"/>
        <end position="296"/>
    </location>
</feature>
<comment type="similarity">
    <text evidence="2 8">Belongs to the ammonia transporter channel (TC 1.A.11.2) family.</text>
</comment>
<dbReference type="Pfam" id="PF00909">
    <property type="entry name" value="Ammonium_transp"/>
    <property type="match status" value="1"/>
</dbReference>
<proteinExistence type="inferred from homology"/>
<feature type="transmembrane region" description="Helical" evidence="8">
    <location>
        <begin position="224"/>
        <end position="245"/>
    </location>
</feature>
<keyword evidence="5 8" id="KW-1133">Transmembrane helix</keyword>
<dbReference type="Gene3D" id="1.10.3430.10">
    <property type="entry name" value="Ammonium transporter AmtB like domains"/>
    <property type="match status" value="1"/>
</dbReference>
<dbReference type="GO" id="GO:0008519">
    <property type="term" value="F:ammonium channel activity"/>
    <property type="evidence" value="ECO:0007669"/>
    <property type="project" value="InterPro"/>
</dbReference>
<feature type="transmembrane region" description="Helical" evidence="8">
    <location>
        <begin position="149"/>
        <end position="171"/>
    </location>
</feature>
<gene>
    <name evidence="11" type="ORF">D9619_011314</name>
</gene>
<evidence type="ECO:0000256" key="6">
    <source>
        <dbReference type="ARBA" id="ARBA00023136"/>
    </source>
</evidence>
<protein>
    <recommendedName>
        <fullName evidence="8">Ammonium transporter</fullName>
    </recommendedName>
</protein>
<comment type="subcellular location">
    <subcellularLocation>
        <location evidence="8">Cell membrane</location>
        <topology evidence="8">Multi-pass membrane protein</topology>
    </subcellularLocation>
    <subcellularLocation>
        <location evidence="1">Membrane</location>
        <topology evidence="1">Multi-pass membrane protein</topology>
    </subcellularLocation>
</comment>
<sequence length="478" mass="50825">MPNVTYDASGSLIAYDADGAEVVYNLGDMGFIIASMALVWIMIPGVGLFYSGLLRRKNALSMIYTSMASIAVVSFQWFFWGYSLSFSEDASAFIGDLKYFGLKGVLDQPSIGSSRIPALLFCIYQCMFAAITAALASGAIAERGRLGPLLVFIFVWTTLVYNPIACWTWNANGWSFVLGGLDFAGGTPVHISSGTAALAISVFLGKRRGYGTERLAYKPHNTTYVILGTVFLWFGWFGFNGGSALSANLRAVQACIVTNLAASVGGVTWMLWDYRIEKKWSAVGFCSGAISGLVAITPASGFVGAPAAVLFGVLGGTICNFATQLKFILGYDDALDIFATHGVGGVVGNLLTGIFAQSSVAAFDGITVIPGGWLDGHYIQLAYQLADSVAGLSYSFVMTTVILWIMHYIPGLSLRTTEEAEILGVDDADMGEFAYDYVGLEQEIGHAVEKSELVPAHAQLPASKSSTSSVGEAPAEKA</sequence>
<keyword evidence="6 8" id="KW-0472">Membrane</keyword>
<feature type="transmembrane region" description="Helical" evidence="8">
    <location>
        <begin position="251"/>
        <end position="272"/>
    </location>
</feature>
<feature type="domain" description="Ammonium transporter AmtB-like" evidence="10">
    <location>
        <begin position="31"/>
        <end position="435"/>
    </location>
</feature>
<feature type="transmembrane region" description="Helical" evidence="8">
    <location>
        <begin position="334"/>
        <end position="356"/>
    </location>
</feature>
<accession>A0A8H5BJA8</accession>
<keyword evidence="12" id="KW-1185">Reference proteome</keyword>
<feature type="transmembrane region" description="Helical" evidence="8">
    <location>
        <begin position="62"/>
        <end position="80"/>
    </location>
</feature>
<dbReference type="GO" id="GO:0005886">
    <property type="term" value="C:plasma membrane"/>
    <property type="evidence" value="ECO:0007669"/>
    <property type="project" value="UniProtKB-SubCell"/>
</dbReference>
<evidence type="ECO:0000256" key="2">
    <source>
        <dbReference type="ARBA" id="ARBA00005887"/>
    </source>
</evidence>
<feature type="transmembrane region" description="Helical" evidence="8">
    <location>
        <begin position="302"/>
        <end position="322"/>
    </location>
</feature>
<dbReference type="InterPro" id="IPR024041">
    <property type="entry name" value="NH4_transpt_AmtB-like_dom"/>
</dbReference>
<keyword evidence="7 8" id="KW-0924">Ammonia transport</keyword>
<dbReference type="FunFam" id="1.10.3430.10:FF:000003">
    <property type="entry name" value="Ammonium transporter"/>
    <property type="match status" value="1"/>
</dbReference>
<dbReference type="PROSITE" id="PS01219">
    <property type="entry name" value="AMMONIUM_TRANSP"/>
    <property type="match status" value="1"/>
</dbReference>
<feature type="transmembrane region" description="Helical" evidence="8">
    <location>
        <begin position="116"/>
        <end position="137"/>
    </location>
</feature>
<evidence type="ECO:0000256" key="1">
    <source>
        <dbReference type="ARBA" id="ARBA00004141"/>
    </source>
</evidence>
<reference evidence="11 12" key="1">
    <citation type="journal article" date="2020" name="ISME J.">
        <title>Uncovering the hidden diversity of litter-decomposition mechanisms in mushroom-forming fungi.</title>
        <authorList>
            <person name="Floudas D."/>
            <person name="Bentzer J."/>
            <person name="Ahren D."/>
            <person name="Johansson T."/>
            <person name="Persson P."/>
            <person name="Tunlid A."/>
        </authorList>
    </citation>
    <scope>NUCLEOTIDE SEQUENCE [LARGE SCALE GENOMIC DNA]</scope>
    <source>
        <strain evidence="11 12">CBS 101986</strain>
    </source>
</reference>
<evidence type="ECO:0000313" key="11">
    <source>
        <dbReference type="EMBL" id="KAF5324330.1"/>
    </source>
</evidence>
<dbReference type="InterPro" id="IPR029020">
    <property type="entry name" value="Ammonium/urea_transptr"/>
</dbReference>
<evidence type="ECO:0000256" key="3">
    <source>
        <dbReference type="ARBA" id="ARBA00022448"/>
    </source>
</evidence>
<dbReference type="SUPFAM" id="SSF111352">
    <property type="entry name" value="Ammonium transporter"/>
    <property type="match status" value="1"/>
</dbReference>
<feature type="region of interest" description="Disordered" evidence="9">
    <location>
        <begin position="459"/>
        <end position="478"/>
    </location>
</feature>
<dbReference type="OrthoDB" id="534912at2759"/>
<dbReference type="EMBL" id="JAACJJ010000016">
    <property type="protein sequence ID" value="KAF5324330.1"/>
    <property type="molecule type" value="Genomic_DNA"/>
</dbReference>
<dbReference type="NCBIfam" id="TIGR00836">
    <property type="entry name" value="amt"/>
    <property type="match status" value="1"/>
</dbReference>
<dbReference type="Proteomes" id="UP000567179">
    <property type="component" value="Unassembled WGS sequence"/>
</dbReference>
<dbReference type="InterPro" id="IPR018047">
    <property type="entry name" value="Ammonium_transpt_CS"/>
</dbReference>
<dbReference type="PANTHER" id="PTHR43029">
    <property type="entry name" value="AMMONIUM TRANSPORTER MEP2"/>
    <property type="match status" value="1"/>
</dbReference>
<evidence type="ECO:0000256" key="9">
    <source>
        <dbReference type="SAM" id="MobiDB-lite"/>
    </source>
</evidence>
<feature type="transmembrane region" description="Helical" evidence="8">
    <location>
        <begin position="29"/>
        <end position="50"/>
    </location>
</feature>
<evidence type="ECO:0000256" key="7">
    <source>
        <dbReference type="ARBA" id="ARBA00023177"/>
    </source>
</evidence>
<keyword evidence="3 8" id="KW-0813">Transport</keyword>
<evidence type="ECO:0000259" key="10">
    <source>
        <dbReference type="Pfam" id="PF00909"/>
    </source>
</evidence>
<keyword evidence="4 8" id="KW-0812">Transmembrane</keyword>
<feature type="transmembrane region" description="Helical" evidence="8">
    <location>
        <begin position="183"/>
        <end position="204"/>
    </location>
</feature>
<evidence type="ECO:0000313" key="12">
    <source>
        <dbReference type="Proteomes" id="UP000567179"/>
    </source>
</evidence>